<evidence type="ECO:0000259" key="2">
    <source>
        <dbReference type="Pfam" id="PF01636"/>
    </source>
</evidence>
<organism evidence="3 4">
    <name type="scientific">Candidatus Magasanikbacteria bacterium RIFCSPHIGHO2_02_FULL_51_14</name>
    <dbReference type="NCBI Taxonomy" id="1798683"/>
    <lineage>
        <taxon>Bacteria</taxon>
        <taxon>Candidatus Magasanikiibacteriota</taxon>
    </lineage>
</organism>
<dbReference type="Proteomes" id="UP000177457">
    <property type="component" value="Unassembled WGS sequence"/>
</dbReference>
<gene>
    <name evidence="3" type="ORF">A3C90_00385</name>
</gene>
<evidence type="ECO:0000256" key="1">
    <source>
        <dbReference type="SAM" id="MobiDB-lite"/>
    </source>
</evidence>
<evidence type="ECO:0000313" key="4">
    <source>
        <dbReference type="Proteomes" id="UP000177457"/>
    </source>
</evidence>
<feature type="region of interest" description="Disordered" evidence="1">
    <location>
        <begin position="1"/>
        <end position="50"/>
    </location>
</feature>
<dbReference type="Gene3D" id="3.90.1200.10">
    <property type="match status" value="1"/>
</dbReference>
<name>A0A1F6MDD8_9BACT</name>
<dbReference type="Pfam" id="PF01636">
    <property type="entry name" value="APH"/>
    <property type="match status" value="1"/>
</dbReference>
<proteinExistence type="predicted"/>
<protein>
    <recommendedName>
        <fullName evidence="2">Aminoglycoside phosphotransferase domain-containing protein</fullName>
    </recommendedName>
</protein>
<dbReference type="STRING" id="1798683.A3C90_00385"/>
<sequence length="441" mass="50532">MIMSEQEPKPDTKIEQPAENTEMPKTPEQERAEHIGALKQQLDGYEGPSNDREFEVRADEIRQQYEHASEGVQISDEKRAQLDEKMRSEIAGTQERMKEHSGQKQEWQVLSAQELIHTAGGKIDSSEKPYKRFNPKKHERFLIQKGELNDSDVVFKVGEAKDRDTVQNESRNLRVIENAPIEEDQNLDVHFVRQVGDVFEDDEMVGLATEYIQDDPELKKSLSAEQKVKIIGRTIESLQKLSVTDKARESGLPSHDGEKIARDAQYFLDTLLQEGRIDSETVNALQEAFRDALPSLTAEQPVFVHGDAHGDNIFVSKADNGELDVSLLDFEGLRISNQYHDWSEILNKSAFLKHVQANRPELFDPIRKNVENMWLDESVDFDEQAIIDKVSGGDPDKARNFRLTRAYDMLTRIMNDRGSGHPMTQERVNLYLEQLRKYGKI</sequence>
<dbReference type="SUPFAM" id="SSF56112">
    <property type="entry name" value="Protein kinase-like (PK-like)"/>
    <property type="match status" value="1"/>
</dbReference>
<dbReference type="InterPro" id="IPR011009">
    <property type="entry name" value="Kinase-like_dom_sf"/>
</dbReference>
<reference evidence="3 4" key="1">
    <citation type="journal article" date="2016" name="Nat. Commun.">
        <title>Thousands of microbial genomes shed light on interconnected biogeochemical processes in an aquifer system.</title>
        <authorList>
            <person name="Anantharaman K."/>
            <person name="Brown C.T."/>
            <person name="Hug L.A."/>
            <person name="Sharon I."/>
            <person name="Castelle C.J."/>
            <person name="Probst A.J."/>
            <person name="Thomas B.C."/>
            <person name="Singh A."/>
            <person name="Wilkins M.J."/>
            <person name="Karaoz U."/>
            <person name="Brodie E.L."/>
            <person name="Williams K.H."/>
            <person name="Hubbard S.S."/>
            <person name="Banfield J.F."/>
        </authorList>
    </citation>
    <scope>NUCLEOTIDE SEQUENCE [LARGE SCALE GENOMIC DNA]</scope>
</reference>
<feature type="compositionally biased region" description="Basic and acidic residues" evidence="1">
    <location>
        <begin position="1"/>
        <end position="16"/>
    </location>
</feature>
<feature type="domain" description="Aminoglycoside phosphotransferase" evidence="2">
    <location>
        <begin position="144"/>
        <end position="341"/>
    </location>
</feature>
<dbReference type="EMBL" id="MFQE01000077">
    <property type="protein sequence ID" value="OGH69558.1"/>
    <property type="molecule type" value="Genomic_DNA"/>
</dbReference>
<comment type="caution">
    <text evidence="3">The sequence shown here is derived from an EMBL/GenBank/DDBJ whole genome shotgun (WGS) entry which is preliminary data.</text>
</comment>
<accession>A0A1F6MDD8</accession>
<evidence type="ECO:0000313" key="3">
    <source>
        <dbReference type="EMBL" id="OGH69558.1"/>
    </source>
</evidence>
<feature type="compositionally biased region" description="Basic and acidic residues" evidence="1">
    <location>
        <begin position="25"/>
        <end position="36"/>
    </location>
</feature>
<dbReference type="InterPro" id="IPR002575">
    <property type="entry name" value="Aminoglycoside_PTrfase"/>
</dbReference>
<dbReference type="AlphaFoldDB" id="A0A1F6MDD8"/>